<dbReference type="Proteomes" id="UP000326532">
    <property type="component" value="Unassembled WGS sequence"/>
</dbReference>
<protein>
    <submittedName>
        <fullName evidence="1">Uncharacterized protein</fullName>
    </submittedName>
</protein>
<name>A0A5N6D787_ASPPA</name>
<proteinExistence type="predicted"/>
<dbReference type="OMA" id="MVFDDWE"/>
<accession>A0A5N6D787</accession>
<dbReference type="VEuPathDB" id="FungiDB:BDV34DRAFT_203988"/>
<keyword evidence="2" id="KW-1185">Reference proteome</keyword>
<evidence type="ECO:0000313" key="1">
    <source>
        <dbReference type="EMBL" id="KAB8200797.1"/>
    </source>
</evidence>
<reference evidence="1 2" key="1">
    <citation type="submission" date="2019-04" db="EMBL/GenBank/DDBJ databases">
        <title>Fungal friends and foes A comparative genomics study of 23 Aspergillus species from section Flavi.</title>
        <authorList>
            <consortium name="DOE Joint Genome Institute"/>
            <person name="Kjaerbolling I."/>
            <person name="Vesth T.C."/>
            <person name="Frisvad J.C."/>
            <person name="Nybo J.L."/>
            <person name="Theobald S."/>
            <person name="Kildgaard S."/>
            <person name="Petersen T.I."/>
            <person name="Kuo A."/>
            <person name="Sato A."/>
            <person name="Lyhne E.K."/>
            <person name="Kogle M.E."/>
            <person name="Wiebenga A."/>
            <person name="Kun R.S."/>
            <person name="Lubbers R.J."/>
            <person name="Makela M.R."/>
            <person name="Barry K."/>
            <person name="Chovatia M."/>
            <person name="Clum A."/>
            <person name="Daum C."/>
            <person name="Haridas S."/>
            <person name="He G."/>
            <person name="LaButti K."/>
            <person name="Lipzen A."/>
            <person name="Mondo S."/>
            <person name="Pangilinan J."/>
            <person name="Riley R."/>
            <person name="Salamov A."/>
            <person name="Simmons B.A."/>
            <person name="Magnuson J.K."/>
            <person name="Henrissat B."/>
            <person name="Mortensen U.H."/>
            <person name="Larsen T.O."/>
            <person name="De vries R.P."/>
            <person name="Grigoriev I.V."/>
            <person name="Machida M."/>
            <person name="Baker S.E."/>
            <person name="Andersen M.R."/>
        </authorList>
    </citation>
    <scope>NUCLEOTIDE SEQUENCE [LARGE SCALE GENOMIC DNA]</scope>
    <source>
        <strain evidence="1 2">CBS 117618</strain>
    </source>
</reference>
<organism evidence="1 2">
    <name type="scientific">Aspergillus parasiticus</name>
    <dbReference type="NCBI Taxonomy" id="5067"/>
    <lineage>
        <taxon>Eukaryota</taxon>
        <taxon>Fungi</taxon>
        <taxon>Dikarya</taxon>
        <taxon>Ascomycota</taxon>
        <taxon>Pezizomycotina</taxon>
        <taxon>Eurotiomycetes</taxon>
        <taxon>Eurotiomycetidae</taxon>
        <taxon>Eurotiales</taxon>
        <taxon>Aspergillaceae</taxon>
        <taxon>Aspergillus</taxon>
        <taxon>Aspergillus subgen. Circumdati</taxon>
    </lineage>
</organism>
<sequence length="99" mass="11839">MARRTRPLFGKYEMCCGRVMGGFQCKTDRNGNRHRYYRFCGGCDWLCADDREGWRDENPPCRCGKPSRKQHERSVKHFTYRCLRERCKGPRGYHVRSRG</sequence>
<dbReference type="AlphaFoldDB" id="A0A5N6D787"/>
<dbReference type="EMBL" id="ML735034">
    <property type="protein sequence ID" value="KAB8200797.1"/>
    <property type="molecule type" value="Genomic_DNA"/>
</dbReference>
<evidence type="ECO:0000313" key="2">
    <source>
        <dbReference type="Proteomes" id="UP000326532"/>
    </source>
</evidence>
<gene>
    <name evidence="1" type="ORF">BDV34DRAFT_203988</name>
</gene>